<dbReference type="GeneID" id="19738367"/>
<evidence type="ECO:0008006" key="4">
    <source>
        <dbReference type="Google" id="ProtNLM"/>
    </source>
</evidence>
<dbReference type="RefSeq" id="YP_009046563.1">
    <property type="nucleotide sequence ID" value="NC_024450.1"/>
</dbReference>
<keyword evidence="1" id="KW-0812">Transmembrane</keyword>
<proteinExistence type="predicted"/>
<dbReference type="EMBL" id="KJ668231">
    <property type="protein sequence ID" value="AID52769.1"/>
    <property type="molecule type" value="Genomic_DNA"/>
</dbReference>
<gene>
    <name evidence="2" type="ORF">FaHV1S18_079</name>
</gene>
<evidence type="ECO:0000313" key="3">
    <source>
        <dbReference type="Proteomes" id="UP000146149"/>
    </source>
</evidence>
<sequence>MSDCTEQTDGALDENCELSDSFIYYGPPASENGSIFLSSADEETNSDGDGYVANGADNNAYGEERGAVEGTTQLSTVATANYSLRDRGGTLLLYSSSWGGSILRDPSLEASISDARESIQALIDSVGRSHRTAEAADALERLCETCMYSHKLQAIVQALENGDNMCNDKLEKQEELIKTLRSGNKTLTTALFKTIGGITAVVIYSTCFAFAGGLLIGGRSPGSNVAVPAVLSFVLGMFASKLC</sequence>
<keyword evidence="1" id="KW-1133">Transmembrane helix</keyword>
<protein>
    <recommendedName>
        <fullName evidence="4">Transmembrane protein</fullName>
    </recommendedName>
</protein>
<evidence type="ECO:0000256" key="1">
    <source>
        <dbReference type="SAM" id="Phobius"/>
    </source>
</evidence>
<dbReference type="Proteomes" id="UP000146149">
    <property type="component" value="Segment"/>
</dbReference>
<name>A0A068EW19_9ALPH</name>
<evidence type="ECO:0000313" key="2">
    <source>
        <dbReference type="EMBL" id="AID52769.1"/>
    </source>
</evidence>
<keyword evidence="1" id="KW-0472">Membrane</keyword>
<dbReference type="KEGG" id="vg:19738367"/>
<accession>A0A068EW19</accession>
<feature type="transmembrane region" description="Helical" evidence="1">
    <location>
        <begin position="190"/>
        <end position="216"/>
    </location>
</feature>
<reference evidence="2 3" key="1">
    <citation type="journal article" date="2014" name="Virus Res.">
        <title>Molecular characterization of the complete genome of falconid herpesvirus strain S-18.</title>
        <authorList>
            <person name="Spatz S.J."/>
            <person name="Volkening J.D."/>
            <person name="Ross T.A."/>
        </authorList>
    </citation>
    <scope>NUCLEOTIDE SEQUENCE [LARGE SCALE GENOMIC DNA]</scope>
    <source>
        <strain evidence="2">S-18</strain>
    </source>
</reference>
<organism evidence="2 3">
    <name type="scientific">Falconid herpesvirus 1</name>
    <dbReference type="NCBI Taxonomy" id="1510155"/>
    <lineage>
        <taxon>Viruses</taxon>
        <taxon>Duplodnaviria</taxon>
        <taxon>Heunggongvirae</taxon>
        <taxon>Peploviricota</taxon>
        <taxon>Herviviricetes</taxon>
        <taxon>Herpesvirales</taxon>
        <taxon>Orthoherpesviridae</taxon>
        <taxon>Alphaherpesvirinae</taxon>
        <taxon>Mardivirus</taxon>
        <taxon>Mardivirus columbidalpha1</taxon>
    </lineage>
</organism>